<protein>
    <recommendedName>
        <fullName evidence="4">Syntaxin-18</fullName>
    </recommendedName>
</protein>
<dbReference type="InterPro" id="IPR000727">
    <property type="entry name" value="T_SNARE_dom"/>
</dbReference>
<evidence type="ECO:0000256" key="5">
    <source>
        <dbReference type="ARBA" id="ARBA00022448"/>
    </source>
</evidence>
<organism evidence="18 19">
    <name type="scientific">Octopus vulgaris</name>
    <name type="common">Common octopus</name>
    <dbReference type="NCBI Taxonomy" id="6645"/>
    <lineage>
        <taxon>Eukaryota</taxon>
        <taxon>Metazoa</taxon>
        <taxon>Spiralia</taxon>
        <taxon>Lophotrochozoa</taxon>
        <taxon>Mollusca</taxon>
        <taxon>Cephalopoda</taxon>
        <taxon>Coleoidea</taxon>
        <taxon>Octopodiformes</taxon>
        <taxon>Octopoda</taxon>
        <taxon>Incirrata</taxon>
        <taxon>Octopodidae</taxon>
        <taxon>Octopus</taxon>
    </lineage>
</organism>
<keyword evidence="10 16" id="KW-1133">Transmembrane helix</keyword>
<keyword evidence="19" id="KW-1185">Reference proteome</keyword>
<evidence type="ECO:0000256" key="4">
    <source>
        <dbReference type="ARBA" id="ARBA00019409"/>
    </source>
</evidence>
<keyword evidence="7" id="KW-0256">Endoplasmic reticulum</keyword>
<evidence type="ECO:0000256" key="14">
    <source>
        <dbReference type="SAM" id="Coils"/>
    </source>
</evidence>
<evidence type="ECO:0000259" key="17">
    <source>
        <dbReference type="PROSITE" id="PS50192"/>
    </source>
</evidence>
<keyword evidence="11 14" id="KW-0175">Coiled coil</keyword>
<keyword evidence="6 16" id="KW-0812">Transmembrane</keyword>
<evidence type="ECO:0000256" key="10">
    <source>
        <dbReference type="ARBA" id="ARBA00022989"/>
    </source>
</evidence>
<evidence type="ECO:0000313" key="19">
    <source>
        <dbReference type="Proteomes" id="UP001162480"/>
    </source>
</evidence>
<evidence type="ECO:0000256" key="11">
    <source>
        <dbReference type="ARBA" id="ARBA00023054"/>
    </source>
</evidence>
<dbReference type="PANTHER" id="PTHR15959:SF0">
    <property type="entry name" value="SYNTAXIN-18"/>
    <property type="match status" value="1"/>
</dbReference>
<evidence type="ECO:0000256" key="12">
    <source>
        <dbReference type="ARBA" id="ARBA00023136"/>
    </source>
</evidence>
<dbReference type="GO" id="GO:0006890">
    <property type="term" value="P:retrograde vesicle-mediated transport, Golgi to endoplasmic reticulum"/>
    <property type="evidence" value="ECO:0007669"/>
    <property type="project" value="TreeGrafter"/>
</dbReference>
<evidence type="ECO:0000256" key="3">
    <source>
        <dbReference type="ARBA" id="ARBA00009063"/>
    </source>
</evidence>
<feature type="coiled-coil region" evidence="14">
    <location>
        <begin position="228"/>
        <end position="255"/>
    </location>
</feature>
<keyword evidence="8" id="KW-0931">ER-Golgi transport</keyword>
<keyword evidence="12 16" id="KW-0472">Membrane</keyword>
<feature type="region of interest" description="Disordered" evidence="15">
    <location>
        <begin position="173"/>
        <end position="228"/>
    </location>
</feature>
<feature type="transmembrane region" description="Helical" evidence="16">
    <location>
        <begin position="308"/>
        <end position="326"/>
    </location>
</feature>
<dbReference type="EMBL" id="OX597827">
    <property type="protein sequence ID" value="CAI9732965.1"/>
    <property type="molecule type" value="Genomic_DNA"/>
</dbReference>
<evidence type="ECO:0000313" key="18">
    <source>
        <dbReference type="EMBL" id="CAI9732965.1"/>
    </source>
</evidence>
<keyword evidence="5" id="KW-0813">Transport</keyword>
<dbReference type="GO" id="GO:0005789">
    <property type="term" value="C:endoplasmic reticulum membrane"/>
    <property type="evidence" value="ECO:0007669"/>
    <property type="project" value="UniProtKB-SubCell"/>
</dbReference>
<reference evidence="18" key="1">
    <citation type="submission" date="2023-08" db="EMBL/GenBank/DDBJ databases">
        <authorList>
            <person name="Alioto T."/>
            <person name="Alioto T."/>
            <person name="Gomez Garrido J."/>
        </authorList>
    </citation>
    <scope>NUCLEOTIDE SEQUENCE</scope>
</reference>
<dbReference type="PANTHER" id="PTHR15959">
    <property type="entry name" value="SYNTAXIN-18"/>
    <property type="match status" value="1"/>
</dbReference>
<feature type="domain" description="T-SNARE coiled-coil homology" evidence="17">
    <location>
        <begin position="247"/>
        <end position="301"/>
    </location>
</feature>
<dbReference type="GO" id="GO:0015031">
    <property type="term" value="P:protein transport"/>
    <property type="evidence" value="ECO:0007669"/>
    <property type="project" value="UniProtKB-KW"/>
</dbReference>
<dbReference type="InterPro" id="IPR019529">
    <property type="entry name" value="Syntaxin-18_N"/>
</dbReference>
<proteinExistence type="inferred from homology"/>
<dbReference type="SUPFAM" id="SSF58038">
    <property type="entry name" value="SNARE fusion complex"/>
    <property type="match status" value="1"/>
</dbReference>
<evidence type="ECO:0000256" key="7">
    <source>
        <dbReference type="ARBA" id="ARBA00022824"/>
    </source>
</evidence>
<dbReference type="Pfam" id="PF10496">
    <property type="entry name" value="Syntaxin-18_N"/>
    <property type="match status" value="1"/>
</dbReference>
<comment type="subcellular location">
    <subcellularLocation>
        <location evidence="13">Endomembrane system</location>
        <topology evidence="13">Single-pass type IV membrane protein</topology>
    </subcellularLocation>
    <subcellularLocation>
        <location evidence="2">Endoplasmic reticulum membrane</location>
        <topology evidence="2">Single-pass membrane protein</topology>
    </subcellularLocation>
</comment>
<dbReference type="Gene3D" id="1.20.5.110">
    <property type="match status" value="1"/>
</dbReference>
<sequence>MTDITNVFKATIKALKSRHKAEGLTHNNNVDNGKHPLLAPRKEKSDFANRCQTCTNITKLRGFLLQHRKNYINAGGYLMSGAQMEDTERNQIDQDCEKVIKTCQDTIKHFKQEASAQKVSPQVRQHWDGVISLLEAYLKSVCKMYSEQRAVRVKRVVDKKRISRLEPEQRLRDSFKKLSSSDKPVASEEKAENETGKIPAKDQTNIKTSWQPSDEEVDEEDVISPEEAEKFEEENQALMDEMHSLMSEVKQIEGKVLEVSQLQEIFAENVWDQEKKIDQIYNTVSGTSENVTSGNEQIREAMKNNAGFRVWILFFLVVCTFALLFLDCKRLAMIECDPKMTMATKDLAIEIQV</sequence>
<comment type="function">
    <text evidence="1">Syntaxin that may be involved in targeting and fusion of Golgi-derived retrograde transport vesicles with the ER.</text>
</comment>
<evidence type="ECO:0000256" key="2">
    <source>
        <dbReference type="ARBA" id="ARBA00004389"/>
    </source>
</evidence>
<evidence type="ECO:0000256" key="1">
    <source>
        <dbReference type="ARBA" id="ARBA00003746"/>
    </source>
</evidence>
<evidence type="ECO:0000256" key="15">
    <source>
        <dbReference type="SAM" id="MobiDB-lite"/>
    </source>
</evidence>
<feature type="compositionally biased region" description="Basic and acidic residues" evidence="15">
    <location>
        <begin position="173"/>
        <end position="195"/>
    </location>
</feature>
<feature type="compositionally biased region" description="Acidic residues" evidence="15">
    <location>
        <begin position="213"/>
        <end position="228"/>
    </location>
</feature>
<dbReference type="FunFam" id="1.20.5.110:FF:000015">
    <property type="entry name" value="Syntaxin-18, putative"/>
    <property type="match status" value="1"/>
</dbReference>
<evidence type="ECO:0000256" key="16">
    <source>
        <dbReference type="SAM" id="Phobius"/>
    </source>
</evidence>
<feature type="compositionally biased region" description="Polar residues" evidence="15">
    <location>
        <begin position="202"/>
        <end position="211"/>
    </location>
</feature>
<gene>
    <name evidence="18" type="ORF">OCTVUL_1B030581</name>
</gene>
<keyword evidence="9" id="KW-0653">Protein transport</keyword>
<dbReference type="Proteomes" id="UP001162480">
    <property type="component" value="Chromosome 14"/>
</dbReference>
<evidence type="ECO:0000256" key="6">
    <source>
        <dbReference type="ARBA" id="ARBA00022692"/>
    </source>
</evidence>
<dbReference type="AlphaFoldDB" id="A0AA36FCF1"/>
<comment type="similarity">
    <text evidence="3">Belongs to the syntaxin family.</text>
</comment>
<name>A0AA36FCF1_OCTVU</name>
<evidence type="ECO:0000256" key="13">
    <source>
        <dbReference type="ARBA" id="ARBA00046280"/>
    </source>
</evidence>
<dbReference type="PROSITE" id="PS50192">
    <property type="entry name" value="T_SNARE"/>
    <property type="match status" value="1"/>
</dbReference>
<dbReference type="SUPFAM" id="SSF47661">
    <property type="entry name" value="t-snare proteins"/>
    <property type="match status" value="1"/>
</dbReference>
<evidence type="ECO:0000256" key="8">
    <source>
        <dbReference type="ARBA" id="ARBA00022892"/>
    </source>
</evidence>
<dbReference type="InterPro" id="IPR010989">
    <property type="entry name" value="SNARE"/>
</dbReference>
<dbReference type="GO" id="GO:0031201">
    <property type="term" value="C:SNARE complex"/>
    <property type="evidence" value="ECO:0007669"/>
    <property type="project" value="TreeGrafter"/>
</dbReference>
<accession>A0AA36FCF1</accession>
<evidence type="ECO:0000256" key="9">
    <source>
        <dbReference type="ARBA" id="ARBA00022927"/>
    </source>
</evidence>